<dbReference type="eggNOG" id="COG3832">
    <property type="taxonomic scope" value="Bacteria"/>
</dbReference>
<protein>
    <submittedName>
        <fullName evidence="1">Putative phosphodiesterase</fullName>
    </submittedName>
</protein>
<proteinExistence type="predicted"/>
<dbReference type="AlphaFoldDB" id="K5BIV6"/>
<dbReference type="PATRIC" id="fig|1122247.3.peg.3849"/>
<sequence length="222" mass="24013">MYASDLAALPVRFGAALRHRRLFHPSGALANGELVRTAFEGEGLPMQSSRVVARVSKGVGVPGGIPDVAGLAWRIPPPGDLSSCGPWDVLLASTLAGTRFLLAPATSFAAATFSSLMPLRHRGGLWWVRATLTSSFSGGLDLDAVRTEIETRGMDFTVEQASGWGEFRPLARLRLQHVDPSSDDIAFDPVLHTHDEVRLAPGWLADFRRAAYRRSREGRGAQ</sequence>
<evidence type="ECO:0000313" key="1">
    <source>
        <dbReference type="EMBL" id="EKF22029.1"/>
    </source>
</evidence>
<comment type="caution">
    <text evidence="1">The sequence shown here is derived from an EMBL/GenBank/DDBJ whole genome shotgun (WGS) entry which is preliminary data.</text>
</comment>
<dbReference type="STRING" id="1122247.GCA_000379865_01794"/>
<dbReference type="EMBL" id="AMRA01000106">
    <property type="protein sequence ID" value="EKF22029.1"/>
    <property type="molecule type" value="Genomic_DNA"/>
</dbReference>
<accession>K5BIV6</accession>
<gene>
    <name evidence="1" type="ORF">C731_4014</name>
</gene>
<evidence type="ECO:0000313" key="2">
    <source>
        <dbReference type="Proteomes" id="UP000006265"/>
    </source>
</evidence>
<dbReference type="OrthoDB" id="3368165at2"/>
<name>K5BIV6_MYCHD</name>
<reference evidence="1 2" key="1">
    <citation type="journal article" date="2012" name="J. Bacteriol.">
        <title>Genome sequence of Mycobacterium hassiacum DSM 44199, a rare source of heat-stable mycobacterial proteins.</title>
        <authorList>
            <person name="Tiago I."/>
            <person name="Maranha A."/>
            <person name="Mendes V."/>
            <person name="Alarico S."/>
            <person name="Moynihan P.J."/>
            <person name="Clarke A.J."/>
            <person name="Macedo-Ribeiro S."/>
            <person name="Pereira P.J."/>
            <person name="Empadinhas N."/>
        </authorList>
    </citation>
    <scope>NUCLEOTIDE SEQUENCE [LARGE SCALE GENOMIC DNA]</scope>
    <source>
        <strain evidence="2">DSM 44199 / CIP 105218 / JCM 12690 / 3849</strain>
    </source>
</reference>
<dbReference type="Proteomes" id="UP000006265">
    <property type="component" value="Unassembled WGS sequence"/>
</dbReference>
<keyword evidence="2" id="KW-1185">Reference proteome</keyword>
<dbReference type="RefSeq" id="WP_005630839.1">
    <property type="nucleotide sequence ID" value="NZ_AMRA01000106.1"/>
</dbReference>
<organism evidence="1 2">
    <name type="scientific">Mycolicibacterium hassiacum (strain DSM 44199 / CIP 105218 / JCM 12690 / 3849)</name>
    <name type="common">Mycobacterium hassiacum</name>
    <dbReference type="NCBI Taxonomy" id="1122247"/>
    <lineage>
        <taxon>Bacteria</taxon>
        <taxon>Bacillati</taxon>
        <taxon>Actinomycetota</taxon>
        <taxon>Actinomycetes</taxon>
        <taxon>Mycobacteriales</taxon>
        <taxon>Mycobacteriaceae</taxon>
        <taxon>Mycolicibacterium</taxon>
    </lineage>
</organism>